<name>A0A1J1I8H5_9DIPT</name>
<dbReference type="Proteomes" id="UP000183832">
    <property type="component" value="Unassembled WGS sequence"/>
</dbReference>
<dbReference type="PANTHER" id="PTHR10559:SF18">
    <property type="entry name" value="TRANSCOBALAMIN II"/>
    <property type="match status" value="1"/>
</dbReference>
<dbReference type="AlphaFoldDB" id="A0A1J1I8H5"/>
<keyword evidence="2" id="KW-1185">Reference proteome</keyword>
<dbReference type="PANTHER" id="PTHR10559">
    <property type="entry name" value="TRANSCOBALAMIN-1/GASTRIC INTRINSIC FACTOR"/>
    <property type="match status" value="1"/>
</dbReference>
<dbReference type="EMBL" id="CVRI01000044">
    <property type="protein sequence ID" value="CRK96591.1"/>
    <property type="molecule type" value="Genomic_DNA"/>
</dbReference>
<organism evidence="1 2">
    <name type="scientific">Clunio marinus</name>
    <dbReference type="NCBI Taxonomy" id="568069"/>
    <lineage>
        <taxon>Eukaryota</taxon>
        <taxon>Metazoa</taxon>
        <taxon>Ecdysozoa</taxon>
        <taxon>Arthropoda</taxon>
        <taxon>Hexapoda</taxon>
        <taxon>Insecta</taxon>
        <taxon>Pterygota</taxon>
        <taxon>Neoptera</taxon>
        <taxon>Endopterygota</taxon>
        <taxon>Diptera</taxon>
        <taxon>Nematocera</taxon>
        <taxon>Chironomoidea</taxon>
        <taxon>Chironomidae</taxon>
        <taxon>Clunio</taxon>
    </lineage>
</organism>
<dbReference type="Gene3D" id="2.170.130.30">
    <property type="match status" value="1"/>
</dbReference>
<proteinExistence type="predicted"/>
<dbReference type="OrthoDB" id="6343110at2759"/>
<dbReference type="InterPro" id="IPR051588">
    <property type="entry name" value="Cobalamin_Transport"/>
</dbReference>
<dbReference type="GO" id="GO:0005615">
    <property type="term" value="C:extracellular space"/>
    <property type="evidence" value="ECO:0007669"/>
    <property type="project" value="TreeGrafter"/>
</dbReference>
<reference evidence="1 2" key="1">
    <citation type="submission" date="2015-04" db="EMBL/GenBank/DDBJ databases">
        <authorList>
            <person name="Syromyatnikov M.Y."/>
            <person name="Popov V.N."/>
        </authorList>
    </citation>
    <scope>NUCLEOTIDE SEQUENCE [LARGE SCALE GENOMIC DNA]</scope>
</reference>
<sequence length="89" mass="10418">MFQAAKENHNYEFKFVETHYGRSITTIAGVCDNEATSQYWMIYNLPFCPDVHNPPGNGYLSPVGVDKIEVHDGYHYLFWYRTVNVDEHQ</sequence>
<accession>A0A1J1I8H5</accession>
<protein>
    <submittedName>
        <fullName evidence="1">CLUMA_CG010290, isoform A</fullName>
    </submittedName>
</protein>
<gene>
    <name evidence="1" type="ORF">CLUMA_CG010290</name>
</gene>
<evidence type="ECO:0000313" key="2">
    <source>
        <dbReference type="Proteomes" id="UP000183832"/>
    </source>
</evidence>
<dbReference type="GO" id="GO:0031419">
    <property type="term" value="F:cobalamin binding"/>
    <property type="evidence" value="ECO:0007669"/>
    <property type="project" value="TreeGrafter"/>
</dbReference>
<dbReference type="GO" id="GO:0015889">
    <property type="term" value="P:cobalamin transport"/>
    <property type="evidence" value="ECO:0007669"/>
    <property type="project" value="TreeGrafter"/>
</dbReference>
<evidence type="ECO:0000313" key="1">
    <source>
        <dbReference type="EMBL" id="CRK96591.1"/>
    </source>
</evidence>